<feature type="transmembrane region" description="Helical" evidence="1">
    <location>
        <begin position="150"/>
        <end position="173"/>
    </location>
</feature>
<proteinExistence type="predicted"/>
<reference evidence="2 3" key="1">
    <citation type="journal article" date="2002" name="Genome Res.">
        <title>A complete sequence of the T. tengcongensis genome.</title>
        <authorList>
            <person name="Bao Q."/>
            <person name="Tian Y."/>
            <person name="Li W."/>
            <person name="Xu Z."/>
            <person name="Xuan Z."/>
            <person name="Hu S."/>
            <person name="Dong W."/>
            <person name="Yang J."/>
            <person name="Chen Y."/>
            <person name="Xue Y."/>
            <person name="Xu Y."/>
            <person name="Lai X."/>
            <person name="Huang L."/>
            <person name="Dong X."/>
            <person name="Ma Y."/>
            <person name="Ling L."/>
            <person name="Tan H."/>
            <person name="Chen R."/>
            <person name="Wang J."/>
            <person name="Yu J."/>
            <person name="Yang H."/>
        </authorList>
    </citation>
    <scope>NUCLEOTIDE SEQUENCE [LARGE SCALE GENOMIC DNA]</scope>
    <source>
        <strain evidence="3">DSM 15242 / JCM 11007 / NBRC 100824 / MB4</strain>
    </source>
</reference>
<dbReference type="InterPro" id="IPR045584">
    <property type="entry name" value="Pilin-like"/>
</dbReference>
<dbReference type="Gene3D" id="3.30.700.10">
    <property type="entry name" value="Glycoprotein, Type 4 Pilin"/>
    <property type="match status" value="1"/>
</dbReference>
<name>Q8RAF5_CALS4</name>
<keyword evidence="1" id="KW-0472">Membrane</keyword>
<gene>
    <name evidence="2" type="ordered locus">TTE1268</name>
</gene>
<evidence type="ECO:0000256" key="1">
    <source>
        <dbReference type="SAM" id="Phobius"/>
    </source>
</evidence>
<dbReference type="InterPro" id="IPR012902">
    <property type="entry name" value="N_methyl_site"/>
</dbReference>
<organism evidence="2 3">
    <name type="scientific">Caldanaerobacter subterraneus subsp. tengcongensis (strain DSM 15242 / JCM 11007 / NBRC 100824 / MB4)</name>
    <name type="common">Thermoanaerobacter tengcongensis</name>
    <dbReference type="NCBI Taxonomy" id="273068"/>
    <lineage>
        <taxon>Bacteria</taxon>
        <taxon>Bacillati</taxon>
        <taxon>Bacillota</taxon>
        <taxon>Clostridia</taxon>
        <taxon>Thermoanaerobacterales</taxon>
        <taxon>Thermoanaerobacteraceae</taxon>
        <taxon>Caldanaerobacter</taxon>
    </lineage>
</organism>
<sequence>MMTMGFLKDEKGMTLIEVLVSIAIFAIVAVPILGIFSQSAVTAADSRVKTKQVAIARTVAENIKAGNVKSDSDLKKILEKYEKEGFLPFVEKIQKDGVTQYKISIGKIGSNSYYTLYVVGPQTGITNYTPVVVPSTPGSGGSIFDKVLNYVLSLITIIIVAIWSALFILFVIIPAFGWESVIKVPQFVLSVVDAINSGYRTLKDIAITAAGKIGLGIPWWLRWW</sequence>
<dbReference type="Proteomes" id="UP000000555">
    <property type="component" value="Chromosome"/>
</dbReference>
<dbReference type="AlphaFoldDB" id="Q8RAF5"/>
<dbReference type="Pfam" id="PF07963">
    <property type="entry name" value="N_methyl"/>
    <property type="match status" value="1"/>
</dbReference>
<dbReference type="eggNOG" id="COG2165">
    <property type="taxonomic scope" value="Bacteria"/>
</dbReference>
<evidence type="ECO:0000313" key="2">
    <source>
        <dbReference type="EMBL" id="AAM24492.1"/>
    </source>
</evidence>
<dbReference type="KEGG" id="tte:TTE1268"/>
<accession>Q8RAF5</accession>
<feature type="transmembrane region" description="Helical" evidence="1">
    <location>
        <begin position="12"/>
        <end position="36"/>
    </location>
</feature>
<dbReference type="SUPFAM" id="SSF54523">
    <property type="entry name" value="Pili subunits"/>
    <property type="match status" value="1"/>
</dbReference>
<keyword evidence="3" id="KW-1185">Reference proteome</keyword>
<dbReference type="HOGENOM" id="CLU_1224274_0_0_9"/>
<evidence type="ECO:0008006" key="4">
    <source>
        <dbReference type="Google" id="ProtNLM"/>
    </source>
</evidence>
<evidence type="ECO:0000313" key="3">
    <source>
        <dbReference type="Proteomes" id="UP000000555"/>
    </source>
</evidence>
<protein>
    <recommendedName>
        <fullName evidence="4">Prepilin-type N-terminal cleavage/methylation domain-containing protein</fullName>
    </recommendedName>
</protein>
<dbReference type="NCBIfam" id="TIGR02532">
    <property type="entry name" value="IV_pilin_GFxxxE"/>
    <property type="match status" value="1"/>
</dbReference>
<keyword evidence="1" id="KW-1133">Transmembrane helix</keyword>
<dbReference type="EMBL" id="AE008691">
    <property type="protein sequence ID" value="AAM24492.1"/>
    <property type="molecule type" value="Genomic_DNA"/>
</dbReference>
<dbReference type="STRING" id="273068.TTE1268"/>
<keyword evidence="1" id="KW-0812">Transmembrane</keyword>